<dbReference type="GO" id="GO:0071555">
    <property type="term" value="P:cell wall organization"/>
    <property type="evidence" value="ECO:0007669"/>
    <property type="project" value="UniProtKB-KW"/>
</dbReference>
<keyword evidence="7" id="KW-0997">Cell inner membrane</keyword>
<dbReference type="NCBIfam" id="TIGR00247">
    <property type="entry name" value="endolytic transglycosylase MltG"/>
    <property type="match status" value="1"/>
</dbReference>
<comment type="similarity">
    <text evidence="7">Belongs to the transglycosylase MltG family.</text>
</comment>
<dbReference type="EC" id="4.2.2.29" evidence="7"/>
<dbReference type="RefSeq" id="WP_012801125.1">
    <property type="nucleotide sequence ID" value="NC_013166.1"/>
</dbReference>
<dbReference type="eggNOG" id="COG1559">
    <property type="taxonomic scope" value="Bacteria"/>
</dbReference>
<reference evidence="8 9" key="1">
    <citation type="journal article" date="2009" name="Stand. Genomic Sci.">
        <title>Complete genome sequence of Kangiella koreensis type strain (SW-125).</title>
        <authorList>
            <person name="Han C."/>
            <person name="Sikorski J."/>
            <person name="Lapidus A."/>
            <person name="Nolan M."/>
            <person name="Glavina Del Rio T."/>
            <person name="Tice H."/>
            <person name="Cheng J.F."/>
            <person name="Lucas S."/>
            <person name="Chen F."/>
            <person name="Copeland A."/>
            <person name="Ivanova N."/>
            <person name="Mavromatis K."/>
            <person name="Ovchinnikova G."/>
            <person name="Pati A."/>
            <person name="Bruce D."/>
            <person name="Goodwin L."/>
            <person name="Pitluck S."/>
            <person name="Chen A."/>
            <person name="Palaniappan K."/>
            <person name="Land M."/>
            <person name="Hauser L."/>
            <person name="Chang Y.J."/>
            <person name="Jeffries C.D."/>
            <person name="Chain P."/>
            <person name="Saunders E."/>
            <person name="Brettin T."/>
            <person name="Goker M."/>
            <person name="Tindall B.J."/>
            <person name="Bristow J."/>
            <person name="Eisen J.A."/>
            <person name="Markowitz V."/>
            <person name="Hugenholtz P."/>
            <person name="Kyrpides N.C."/>
            <person name="Klenk H.P."/>
            <person name="Detter J.C."/>
        </authorList>
    </citation>
    <scope>NUCLEOTIDE SEQUENCE [LARGE SCALE GENOMIC DNA]</scope>
    <source>
        <strain evidence="9">DSM 16069 / KCTC 12182 / SW-125</strain>
    </source>
</reference>
<dbReference type="FunFam" id="3.30.160.60:FF:000242">
    <property type="entry name" value="Endolytic murein transglycosylase"/>
    <property type="match status" value="1"/>
</dbReference>
<dbReference type="InParanoid" id="C7RBG9"/>
<keyword evidence="5 7" id="KW-0456">Lyase</keyword>
<dbReference type="KEGG" id="kko:Kkor_1192"/>
<dbReference type="CDD" id="cd08010">
    <property type="entry name" value="MltG_like"/>
    <property type="match status" value="1"/>
</dbReference>
<evidence type="ECO:0000256" key="7">
    <source>
        <dbReference type="HAMAP-Rule" id="MF_02065"/>
    </source>
</evidence>
<comment type="function">
    <text evidence="7">Functions as a peptidoglycan terminase that cleaves nascent peptidoglycan strands endolytically to terminate their elongation.</text>
</comment>
<keyword evidence="2 7" id="KW-0812">Transmembrane</keyword>
<evidence type="ECO:0000256" key="2">
    <source>
        <dbReference type="ARBA" id="ARBA00022692"/>
    </source>
</evidence>
<keyword evidence="3 7" id="KW-1133">Transmembrane helix</keyword>
<sequence>MKKPILTFFILIVLIFSGVTWYLWNGFQEFIQQPLGIEQELDVEKGTSAYSLGRQWQQDGNIQQFYYYQLLLKLKPELRPIKAGNYAITSDMTAVDVLQKLVAGDVIKYQFSVIEGSNIYELLIALELNTDLTHEIDYSQEYDAIFDTMQFVGQQHPEGMFYADTYQFIKGDSDLDVLRRAHSRLQTVLDEEWSKRADSLPYEAQYEALIMASIIEKETAVPAERPEISGVFVRRLAKNMRLQTDPTIIYGLLPEFDGNIRREDIRSPHPWNTYVHRGLPPTPIAMVGREAIHAAMNPKPGDTLYFVAKGDGSHHFSKTLEEHNRAVRKYQLNR</sequence>
<dbReference type="GO" id="GO:0008932">
    <property type="term" value="F:lytic endotransglycosylase activity"/>
    <property type="evidence" value="ECO:0007669"/>
    <property type="project" value="UniProtKB-UniRule"/>
</dbReference>
<evidence type="ECO:0000313" key="8">
    <source>
        <dbReference type="EMBL" id="ACV26611.1"/>
    </source>
</evidence>
<name>C7RBG9_KANKD</name>
<dbReference type="EMBL" id="CP001707">
    <property type="protein sequence ID" value="ACV26611.1"/>
    <property type="molecule type" value="Genomic_DNA"/>
</dbReference>
<keyword evidence="1 7" id="KW-1003">Cell membrane</keyword>
<proteinExistence type="inferred from homology"/>
<dbReference type="GO" id="GO:0009252">
    <property type="term" value="P:peptidoglycan biosynthetic process"/>
    <property type="evidence" value="ECO:0007669"/>
    <property type="project" value="UniProtKB-UniRule"/>
</dbReference>
<dbReference type="HOGENOM" id="CLU_025574_0_2_6"/>
<feature type="site" description="Important for catalytic activity" evidence="7">
    <location>
        <position position="218"/>
    </location>
</feature>
<feature type="transmembrane region" description="Helical" evidence="7">
    <location>
        <begin position="5"/>
        <end position="24"/>
    </location>
</feature>
<dbReference type="OrthoDB" id="9814591at2"/>
<dbReference type="PANTHER" id="PTHR30518">
    <property type="entry name" value="ENDOLYTIC MUREIN TRANSGLYCOSYLASE"/>
    <property type="match status" value="1"/>
</dbReference>
<keyword evidence="4 7" id="KW-0472">Membrane</keyword>
<dbReference type="HAMAP" id="MF_02065">
    <property type="entry name" value="MltG"/>
    <property type="match status" value="1"/>
</dbReference>
<dbReference type="Proteomes" id="UP000001231">
    <property type="component" value="Chromosome"/>
</dbReference>
<dbReference type="InterPro" id="IPR003770">
    <property type="entry name" value="MLTG-like"/>
</dbReference>
<evidence type="ECO:0000256" key="4">
    <source>
        <dbReference type="ARBA" id="ARBA00023136"/>
    </source>
</evidence>
<evidence type="ECO:0000313" key="9">
    <source>
        <dbReference type="Proteomes" id="UP000001231"/>
    </source>
</evidence>
<keyword evidence="6 7" id="KW-0961">Cell wall biogenesis/degradation</keyword>
<evidence type="ECO:0000256" key="5">
    <source>
        <dbReference type="ARBA" id="ARBA00023239"/>
    </source>
</evidence>
<dbReference type="Gene3D" id="3.30.160.60">
    <property type="entry name" value="Classic Zinc Finger"/>
    <property type="match status" value="2"/>
</dbReference>
<keyword evidence="9" id="KW-1185">Reference proteome</keyword>
<dbReference type="GO" id="GO:0005886">
    <property type="term" value="C:plasma membrane"/>
    <property type="evidence" value="ECO:0007669"/>
    <property type="project" value="UniProtKB-SubCell"/>
</dbReference>
<dbReference type="PANTHER" id="PTHR30518:SF2">
    <property type="entry name" value="ENDOLYTIC MUREIN TRANSGLYCOSYLASE"/>
    <property type="match status" value="1"/>
</dbReference>
<evidence type="ECO:0000256" key="1">
    <source>
        <dbReference type="ARBA" id="ARBA00022475"/>
    </source>
</evidence>
<comment type="catalytic activity">
    <reaction evidence="7">
        <text>a peptidoglycan chain = a peptidoglycan chain with N-acetyl-1,6-anhydromuramyl-[peptide] at the reducing end + a peptidoglycan chain with N-acetylglucosamine at the non-reducing end.</text>
        <dbReference type="EC" id="4.2.2.29"/>
    </reaction>
</comment>
<dbReference type="FunCoup" id="C7RBG9">
    <property type="interactions" value="305"/>
</dbReference>
<comment type="subcellular location">
    <subcellularLocation>
        <location evidence="7">Cell inner membrane</location>
        <topology evidence="7">Single-pass membrane protein</topology>
    </subcellularLocation>
</comment>
<evidence type="ECO:0000256" key="3">
    <source>
        <dbReference type="ARBA" id="ARBA00022989"/>
    </source>
</evidence>
<protein>
    <recommendedName>
        <fullName evidence="7">Endolytic murein transglycosylase</fullName>
        <ecNumber evidence="7">4.2.2.29</ecNumber>
    </recommendedName>
    <alternativeName>
        <fullName evidence="7">Peptidoglycan lytic transglycosylase</fullName>
    </alternativeName>
    <alternativeName>
        <fullName evidence="7">Peptidoglycan polymerization terminase</fullName>
    </alternativeName>
</protein>
<gene>
    <name evidence="7" type="primary">mltG</name>
    <name evidence="8" type="ordered locus">Kkor_1192</name>
</gene>
<dbReference type="Pfam" id="PF02618">
    <property type="entry name" value="YceG"/>
    <property type="match status" value="1"/>
</dbReference>
<organism evidence="8 9">
    <name type="scientific">Kangiella koreensis (strain DSM 16069 / JCM 12317 / KCTC 12182 / SW-125)</name>
    <dbReference type="NCBI Taxonomy" id="523791"/>
    <lineage>
        <taxon>Bacteria</taxon>
        <taxon>Pseudomonadati</taxon>
        <taxon>Pseudomonadota</taxon>
        <taxon>Gammaproteobacteria</taxon>
        <taxon>Kangiellales</taxon>
        <taxon>Kangiellaceae</taxon>
        <taxon>Kangiella</taxon>
    </lineage>
</organism>
<evidence type="ECO:0000256" key="6">
    <source>
        <dbReference type="ARBA" id="ARBA00023316"/>
    </source>
</evidence>
<dbReference type="AlphaFoldDB" id="C7RBG9"/>
<accession>C7RBG9</accession>
<dbReference type="STRING" id="523791.Kkor_1192"/>